<keyword evidence="3" id="KW-1185">Reference proteome</keyword>
<dbReference type="Gene3D" id="1.10.150.20">
    <property type="entry name" value="5' to 3' exonuclease, C-terminal subdomain"/>
    <property type="match status" value="1"/>
</dbReference>
<evidence type="ECO:0000313" key="3">
    <source>
        <dbReference type="Proteomes" id="UP000092482"/>
    </source>
</evidence>
<dbReference type="Proteomes" id="UP000092482">
    <property type="component" value="Chromosome"/>
</dbReference>
<name>A0A1B1NB08_9MICO</name>
<dbReference type="InterPro" id="IPR014922">
    <property type="entry name" value="YdhG-like"/>
</dbReference>
<evidence type="ECO:0000259" key="1">
    <source>
        <dbReference type="Pfam" id="PF08818"/>
    </source>
</evidence>
<dbReference type="EMBL" id="CP014989">
    <property type="protein sequence ID" value="ANS78555.1"/>
    <property type="molecule type" value="Genomic_DNA"/>
</dbReference>
<dbReference type="SUPFAM" id="SSF47789">
    <property type="entry name" value="C-terminal domain of RNA polymerase alpha subunit"/>
    <property type="match status" value="1"/>
</dbReference>
<proteinExistence type="predicted"/>
<protein>
    <recommendedName>
        <fullName evidence="1">YdhG-like domain-containing protein</fullName>
    </recommendedName>
</protein>
<dbReference type="KEGG" id="serj:SGUI_1159"/>
<dbReference type="Pfam" id="PF08818">
    <property type="entry name" value="DUF1801"/>
    <property type="match status" value="1"/>
</dbReference>
<evidence type="ECO:0000313" key="2">
    <source>
        <dbReference type="EMBL" id="ANS78555.1"/>
    </source>
</evidence>
<gene>
    <name evidence="2" type="ORF">SGUI_1159</name>
</gene>
<feature type="domain" description="YdhG-like" evidence="1">
    <location>
        <begin position="109"/>
        <end position="211"/>
    </location>
</feature>
<accession>A0A1B1NB08</accession>
<dbReference type="PATRIC" id="fig|1758689.4.peg.1198"/>
<dbReference type="OrthoDB" id="5951444at2"/>
<reference evidence="2 3" key="1">
    <citation type="submission" date="2016-03" db="EMBL/GenBank/DDBJ databases">
        <title>Shallow-sea hydrothermal system.</title>
        <authorList>
            <person name="Tang K."/>
        </authorList>
    </citation>
    <scope>NUCLEOTIDE SEQUENCE [LARGE SCALE GENOMIC DNA]</scope>
    <source>
        <strain evidence="2 3">JLT9</strain>
    </source>
</reference>
<sequence>MTIAETPGLSAPMRSALAEAGFTTLADLDGQSRTALLHLHGVGKVGLTRLQEAMEQEGLALDGGHASWTATDRGEAPLAAGRSAEAKTAPSGDSAREWIAQLPWPRRVEQGLRLLEIFEDVTGAPPRMWGPSIVGFGEAHYQYATGREGDTMRVGFSPRKGAITLYGLQSYGSHEDLVDALGTTKLGKGCIYVNQLEDVDETALRRLVAAAWAG</sequence>
<organism evidence="2 3">
    <name type="scientific">Serinicoccus hydrothermalis</name>
    <dbReference type="NCBI Taxonomy" id="1758689"/>
    <lineage>
        <taxon>Bacteria</taxon>
        <taxon>Bacillati</taxon>
        <taxon>Actinomycetota</taxon>
        <taxon>Actinomycetes</taxon>
        <taxon>Micrococcales</taxon>
        <taxon>Ornithinimicrobiaceae</taxon>
        <taxon>Serinicoccus</taxon>
    </lineage>
</organism>
<dbReference type="AlphaFoldDB" id="A0A1B1NB08"/>